<evidence type="ECO:0000256" key="3">
    <source>
        <dbReference type="ARBA" id="ARBA00022519"/>
    </source>
</evidence>
<dbReference type="Pfam" id="PF03279">
    <property type="entry name" value="Lip_A_acyltrans"/>
    <property type="match status" value="1"/>
</dbReference>
<dbReference type="PIRSF" id="PIRSF028561">
    <property type="entry name" value="Ac_Trasf"/>
    <property type="match status" value="1"/>
</dbReference>
<evidence type="ECO:0000256" key="1">
    <source>
        <dbReference type="ARBA" id="ARBA00004533"/>
    </source>
</evidence>
<keyword evidence="4 7" id="KW-0808">Transferase</keyword>
<dbReference type="GO" id="GO:0005886">
    <property type="term" value="C:plasma membrane"/>
    <property type="evidence" value="ECO:0007669"/>
    <property type="project" value="UniProtKB-SubCell"/>
</dbReference>
<dbReference type="STRING" id="980561.A1359_06070"/>
<dbReference type="OrthoDB" id="9808633at2"/>
<dbReference type="Proteomes" id="UP000078476">
    <property type="component" value="Unassembled WGS sequence"/>
</dbReference>
<proteinExistence type="predicted"/>
<dbReference type="AlphaFoldDB" id="A0A177NIW6"/>
<accession>A0A177NIW6</accession>
<keyword evidence="2" id="KW-1003">Cell membrane</keyword>
<dbReference type="PANTHER" id="PTHR30606">
    <property type="entry name" value="LIPID A BIOSYNTHESIS LAUROYL ACYLTRANSFERASE"/>
    <property type="match status" value="1"/>
</dbReference>
<comment type="caution">
    <text evidence="7">The sequence shown here is derived from an EMBL/GenBank/DDBJ whole genome shotgun (WGS) entry which is preliminary data.</text>
</comment>
<keyword evidence="3" id="KW-0997">Cell inner membrane</keyword>
<dbReference type="GO" id="GO:0016746">
    <property type="term" value="F:acyltransferase activity"/>
    <property type="evidence" value="ECO:0007669"/>
    <property type="project" value="UniProtKB-KW"/>
</dbReference>
<dbReference type="InterPro" id="IPR004960">
    <property type="entry name" value="LipA_acyltrans"/>
</dbReference>
<evidence type="ECO:0000256" key="5">
    <source>
        <dbReference type="ARBA" id="ARBA00023136"/>
    </source>
</evidence>
<dbReference type="RefSeq" id="WP_066980001.1">
    <property type="nucleotide sequence ID" value="NZ_LUUI01000088.1"/>
</dbReference>
<dbReference type="GO" id="GO:0009247">
    <property type="term" value="P:glycolipid biosynthetic process"/>
    <property type="evidence" value="ECO:0007669"/>
    <property type="project" value="UniProtKB-ARBA"/>
</dbReference>
<evidence type="ECO:0000256" key="6">
    <source>
        <dbReference type="ARBA" id="ARBA00023315"/>
    </source>
</evidence>
<sequence>MNPSTSNHHWASFEETSFIWGIRILLWVYRVFGRWVFRIFLWPVVSYYFLMGQTARNASRDYLQRLGDYFPELALSGSWWQSYRHFLSFAETLLDKLIAWSGGIDPNQVDFPNRQQLLDLITQKRGAMLLSGHIGNLELCQAIATMRGHIHLNILVHTRHAEKFNRLLGNNQGSATIKLIQVTELNPAVAIDLQEKIERGEFLVMVGDRVPVDGNRTIQADFLGQPAEFPQGPYLLASLLRCPVYTLFCYPTKGRFQIHLQAFAEAIRIPRTEPQRQQMLKTLARDYAKHLESHCRAAPLQWFNFYPYWKTSVAAEQTKPVSKGLEP</sequence>
<comment type="subcellular location">
    <subcellularLocation>
        <location evidence="1">Cell inner membrane</location>
    </subcellularLocation>
</comment>
<evidence type="ECO:0000256" key="2">
    <source>
        <dbReference type="ARBA" id="ARBA00022475"/>
    </source>
</evidence>
<organism evidence="7 8">
    <name type="scientific">Methylomonas lenta</name>
    <dbReference type="NCBI Taxonomy" id="980561"/>
    <lineage>
        <taxon>Bacteria</taxon>
        <taxon>Pseudomonadati</taxon>
        <taxon>Pseudomonadota</taxon>
        <taxon>Gammaproteobacteria</taxon>
        <taxon>Methylococcales</taxon>
        <taxon>Methylococcaceae</taxon>
        <taxon>Methylomonas</taxon>
    </lineage>
</organism>
<name>A0A177NIW6_9GAMM</name>
<dbReference type="CDD" id="cd07984">
    <property type="entry name" value="LPLAT_LABLAT-like"/>
    <property type="match status" value="1"/>
</dbReference>
<dbReference type="EMBL" id="LUUI01000088">
    <property type="protein sequence ID" value="OAI17383.1"/>
    <property type="molecule type" value="Genomic_DNA"/>
</dbReference>
<keyword evidence="8" id="KW-1185">Reference proteome</keyword>
<gene>
    <name evidence="7" type="ORF">A1359_06070</name>
</gene>
<reference evidence="7 8" key="1">
    <citation type="submission" date="2016-03" db="EMBL/GenBank/DDBJ databases">
        <authorList>
            <person name="Ploux O."/>
        </authorList>
    </citation>
    <scope>NUCLEOTIDE SEQUENCE [LARGE SCALE GENOMIC DNA]</scope>
    <source>
        <strain evidence="7 8">R-45370</strain>
    </source>
</reference>
<dbReference type="InterPro" id="IPR014548">
    <property type="entry name" value="Ac_Trasf"/>
</dbReference>
<dbReference type="PANTHER" id="PTHR30606:SF9">
    <property type="entry name" value="LIPID A BIOSYNTHESIS LAUROYLTRANSFERASE"/>
    <property type="match status" value="1"/>
</dbReference>
<evidence type="ECO:0000313" key="7">
    <source>
        <dbReference type="EMBL" id="OAI17383.1"/>
    </source>
</evidence>
<protein>
    <submittedName>
        <fullName evidence="7">Lipid A biosynthesis acyltransferase</fullName>
    </submittedName>
</protein>
<evidence type="ECO:0000313" key="8">
    <source>
        <dbReference type="Proteomes" id="UP000078476"/>
    </source>
</evidence>
<evidence type="ECO:0000256" key="4">
    <source>
        <dbReference type="ARBA" id="ARBA00022679"/>
    </source>
</evidence>
<keyword evidence="6 7" id="KW-0012">Acyltransferase</keyword>
<keyword evidence="5" id="KW-0472">Membrane</keyword>